<name>A0A381TG17_9ZZZZ</name>
<gene>
    <name evidence="7" type="ORF">METZ01_LOCUS67936</name>
</gene>
<reference evidence="7" key="1">
    <citation type="submission" date="2018-05" db="EMBL/GenBank/DDBJ databases">
        <authorList>
            <person name="Lanie J.A."/>
            <person name="Ng W.-L."/>
            <person name="Kazmierczak K.M."/>
            <person name="Andrzejewski T.M."/>
            <person name="Davidsen T.M."/>
            <person name="Wayne K.J."/>
            <person name="Tettelin H."/>
            <person name="Glass J.I."/>
            <person name="Rusch D."/>
            <person name="Podicherti R."/>
            <person name="Tsui H.-C.T."/>
            <person name="Winkler M.E."/>
        </authorList>
    </citation>
    <scope>NUCLEOTIDE SEQUENCE</scope>
</reference>
<feature type="domain" description="Yip1" evidence="6">
    <location>
        <begin position="27"/>
        <end position="212"/>
    </location>
</feature>
<evidence type="ECO:0000256" key="1">
    <source>
        <dbReference type="ARBA" id="ARBA00004141"/>
    </source>
</evidence>
<dbReference type="GO" id="GO:0016020">
    <property type="term" value="C:membrane"/>
    <property type="evidence" value="ECO:0007669"/>
    <property type="project" value="UniProtKB-SubCell"/>
</dbReference>
<sequence>MEFDDSGQEMRQGGGQTTTAELNPWVSIWTQPRATIQQIVDSDPEQSVLILAGISGFASTLDSVRDAGLGDGIPWFYIVLICALIGSLLGIAGLYVFSFLLHWTGKWLDGRASQPLIRAAGAWAQVPIIWGLLLWVPLIALFGQDLFRSGSFGLESNPFSPYLFPITSIGIVLGVWSLVLSLHCLAQVQGFSVWKALGNYVLVIAVVVIPVTVIFVIFLTMLGIAGSSLMM</sequence>
<dbReference type="Pfam" id="PF04893">
    <property type="entry name" value="Yip1"/>
    <property type="match status" value="1"/>
</dbReference>
<keyword evidence="2 5" id="KW-0812">Transmembrane</keyword>
<comment type="subcellular location">
    <subcellularLocation>
        <location evidence="1">Membrane</location>
        <topology evidence="1">Multi-pass membrane protein</topology>
    </subcellularLocation>
</comment>
<evidence type="ECO:0000256" key="3">
    <source>
        <dbReference type="ARBA" id="ARBA00022989"/>
    </source>
</evidence>
<proteinExistence type="predicted"/>
<dbReference type="InterPro" id="IPR006977">
    <property type="entry name" value="Yip1_dom"/>
</dbReference>
<feature type="transmembrane region" description="Helical" evidence="5">
    <location>
        <begin position="197"/>
        <end position="225"/>
    </location>
</feature>
<feature type="transmembrane region" description="Helical" evidence="5">
    <location>
        <begin position="75"/>
        <end position="101"/>
    </location>
</feature>
<evidence type="ECO:0000313" key="7">
    <source>
        <dbReference type="EMBL" id="SVA15082.1"/>
    </source>
</evidence>
<feature type="transmembrane region" description="Helical" evidence="5">
    <location>
        <begin position="162"/>
        <end position="185"/>
    </location>
</feature>
<dbReference type="EMBL" id="UINC01004541">
    <property type="protein sequence ID" value="SVA15082.1"/>
    <property type="molecule type" value="Genomic_DNA"/>
</dbReference>
<keyword evidence="3 5" id="KW-1133">Transmembrane helix</keyword>
<dbReference type="AlphaFoldDB" id="A0A381TG17"/>
<protein>
    <recommendedName>
        <fullName evidence="6">Yip1 domain-containing protein</fullName>
    </recommendedName>
</protein>
<evidence type="ECO:0000256" key="2">
    <source>
        <dbReference type="ARBA" id="ARBA00022692"/>
    </source>
</evidence>
<evidence type="ECO:0000256" key="4">
    <source>
        <dbReference type="ARBA" id="ARBA00023136"/>
    </source>
</evidence>
<evidence type="ECO:0000259" key="6">
    <source>
        <dbReference type="Pfam" id="PF04893"/>
    </source>
</evidence>
<keyword evidence="4 5" id="KW-0472">Membrane</keyword>
<feature type="transmembrane region" description="Helical" evidence="5">
    <location>
        <begin position="122"/>
        <end position="142"/>
    </location>
</feature>
<accession>A0A381TG17</accession>
<organism evidence="7">
    <name type="scientific">marine metagenome</name>
    <dbReference type="NCBI Taxonomy" id="408172"/>
    <lineage>
        <taxon>unclassified sequences</taxon>
        <taxon>metagenomes</taxon>
        <taxon>ecological metagenomes</taxon>
    </lineage>
</organism>
<evidence type="ECO:0000256" key="5">
    <source>
        <dbReference type="SAM" id="Phobius"/>
    </source>
</evidence>